<organism evidence="3 4">
    <name type="scientific">Andreprevotia lacus DSM 23236</name>
    <dbReference type="NCBI Taxonomy" id="1121001"/>
    <lineage>
        <taxon>Bacteria</taxon>
        <taxon>Pseudomonadati</taxon>
        <taxon>Pseudomonadota</taxon>
        <taxon>Betaproteobacteria</taxon>
        <taxon>Neisseriales</taxon>
        <taxon>Chitinibacteraceae</taxon>
        <taxon>Andreprevotia</taxon>
    </lineage>
</organism>
<dbReference type="Pfam" id="PF07786">
    <property type="entry name" value="HGSNAT_cat"/>
    <property type="match status" value="1"/>
</dbReference>
<accession>A0A1W1X382</accession>
<keyword evidence="4" id="KW-1185">Reference proteome</keyword>
<dbReference type="AlphaFoldDB" id="A0A1W1X382"/>
<gene>
    <name evidence="3" type="ORF">SAMN02745857_00548</name>
</gene>
<dbReference type="InterPro" id="IPR012429">
    <property type="entry name" value="HGSNAT_cat"/>
</dbReference>
<feature type="transmembrane region" description="Helical" evidence="1">
    <location>
        <begin position="136"/>
        <end position="155"/>
    </location>
</feature>
<feature type="transmembrane region" description="Helical" evidence="1">
    <location>
        <begin position="200"/>
        <end position="220"/>
    </location>
</feature>
<keyword evidence="1" id="KW-1133">Transmembrane helix</keyword>
<keyword evidence="1" id="KW-0472">Membrane</keyword>
<keyword evidence="1" id="KW-0812">Transmembrane</keyword>
<dbReference type="Proteomes" id="UP000192761">
    <property type="component" value="Unassembled WGS sequence"/>
</dbReference>
<feature type="transmembrane region" description="Helical" evidence="1">
    <location>
        <begin position="40"/>
        <end position="59"/>
    </location>
</feature>
<feature type="transmembrane region" description="Helical" evidence="1">
    <location>
        <begin position="162"/>
        <end position="180"/>
    </location>
</feature>
<feature type="transmembrane region" description="Helical" evidence="1">
    <location>
        <begin position="79"/>
        <end position="101"/>
    </location>
</feature>
<evidence type="ECO:0000313" key="3">
    <source>
        <dbReference type="EMBL" id="SMC18374.1"/>
    </source>
</evidence>
<evidence type="ECO:0000256" key="1">
    <source>
        <dbReference type="SAM" id="Phobius"/>
    </source>
</evidence>
<proteinExistence type="predicted"/>
<protein>
    <submittedName>
        <fullName evidence="3">Uncharacterized membrane protein</fullName>
    </submittedName>
</protein>
<sequence>MPSPAHAGLLHLQGEGTLIHTGSCGAWRCRYTRAMQTRRLPIIDVLRGCAVTMMIAYHFCYDTTLFRITQFQLREHWFWTGWRAIIVTSFLLLVGISLQLAQQGSARGFGKRWLQIAGSALLVTIGSRLIFPTGYIYFGILHFIAIASLLGRAALPLGRWNALLGVAALVAGLTLQSPLFDHKALSCLGFVTHLPETEDYVPLFPWLGVVLIGIAGAALWQRHGYAQRPLARDIGARAPRWLAWLGRHSLLTYLLHQPLLFGGFYAARWLGIIA</sequence>
<feature type="domain" description="Heparan-alpha-glucosaminide N-acetyltransferase catalytic" evidence="2">
    <location>
        <begin position="39"/>
        <end position="258"/>
    </location>
</feature>
<evidence type="ECO:0000259" key="2">
    <source>
        <dbReference type="Pfam" id="PF07786"/>
    </source>
</evidence>
<evidence type="ECO:0000313" key="4">
    <source>
        <dbReference type="Proteomes" id="UP000192761"/>
    </source>
</evidence>
<reference evidence="3 4" key="1">
    <citation type="submission" date="2017-04" db="EMBL/GenBank/DDBJ databases">
        <authorList>
            <person name="Afonso C.L."/>
            <person name="Miller P.J."/>
            <person name="Scott M.A."/>
            <person name="Spackman E."/>
            <person name="Goraichik I."/>
            <person name="Dimitrov K.M."/>
            <person name="Suarez D.L."/>
            <person name="Swayne D.E."/>
        </authorList>
    </citation>
    <scope>NUCLEOTIDE SEQUENCE [LARGE SCALE GENOMIC DNA]</scope>
    <source>
        <strain evidence="3 4">DSM 23236</strain>
    </source>
</reference>
<dbReference type="STRING" id="1121001.SAMN02745857_00548"/>
<dbReference type="EMBL" id="FWXD01000002">
    <property type="protein sequence ID" value="SMC18374.1"/>
    <property type="molecule type" value="Genomic_DNA"/>
</dbReference>
<name>A0A1W1X382_9NEIS</name>